<dbReference type="PANTHER" id="PTHR43045">
    <property type="entry name" value="SHIKIMATE TRANSPORTER"/>
    <property type="match status" value="1"/>
</dbReference>
<comment type="subcellular location">
    <subcellularLocation>
        <location evidence="1">Cell membrane</location>
        <topology evidence="1">Multi-pass membrane protein</topology>
    </subcellularLocation>
</comment>
<dbReference type="SUPFAM" id="SSF103473">
    <property type="entry name" value="MFS general substrate transporter"/>
    <property type="match status" value="1"/>
</dbReference>
<dbReference type="PANTHER" id="PTHR43045:SF1">
    <property type="entry name" value="SHIKIMATE TRANSPORTER"/>
    <property type="match status" value="1"/>
</dbReference>
<feature type="transmembrane region" description="Helical" evidence="7">
    <location>
        <begin position="318"/>
        <end position="335"/>
    </location>
</feature>
<dbReference type="PROSITE" id="PS00217">
    <property type="entry name" value="SUGAR_TRANSPORT_2"/>
    <property type="match status" value="2"/>
</dbReference>
<evidence type="ECO:0000256" key="3">
    <source>
        <dbReference type="ARBA" id="ARBA00022475"/>
    </source>
</evidence>
<protein>
    <submittedName>
        <fullName evidence="9">MHS family MFS transporter</fullName>
    </submittedName>
</protein>
<evidence type="ECO:0000313" key="9">
    <source>
        <dbReference type="EMBL" id="QMV84189.1"/>
    </source>
</evidence>
<feature type="transmembrane region" description="Helical" evidence="7">
    <location>
        <begin position="162"/>
        <end position="184"/>
    </location>
</feature>
<feature type="transmembrane region" description="Helical" evidence="7">
    <location>
        <begin position="64"/>
        <end position="83"/>
    </location>
</feature>
<dbReference type="CDD" id="cd17369">
    <property type="entry name" value="MFS_ShiA_like"/>
    <property type="match status" value="1"/>
</dbReference>
<feature type="transmembrane region" description="Helical" evidence="7">
    <location>
        <begin position="286"/>
        <end position="306"/>
    </location>
</feature>
<dbReference type="Gene3D" id="1.20.1250.20">
    <property type="entry name" value="MFS general substrate transporter like domains"/>
    <property type="match status" value="2"/>
</dbReference>
<feature type="domain" description="Major facilitator superfamily (MFS) profile" evidence="8">
    <location>
        <begin position="20"/>
        <end position="433"/>
    </location>
</feature>
<keyword evidence="5 7" id="KW-1133">Transmembrane helix</keyword>
<feature type="transmembrane region" description="Helical" evidence="7">
    <location>
        <begin position="341"/>
        <end position="359"/>
    </location>
</feature>
<feature type="transmembrane region" description="Helical" evidence="7">
    <location>
        <begin position="407"/>
        <end position="428"/>
    </location>
</feature>
<sequence length="438" mass="46906">MTTATTETTPAPLTTEHRRVLAGSMVGTTIEWFDFFIYAQAAGLVFAAQYFNPASNSSPALAQIVSWASIGISFLFRPLGAIIAGHLGDRFGRKLVLVLTLFGMGGATVAMGLLPNYATIGIAAPLILVLLRIIQGLSAGGEWGGAALLAVEHAPVNRRSYFGSYPQIGVPAGMFLATVFMLALTRLTTDEQFNAWGWRIPFLSSLVLIAVGYFIRKMVEESPVFAELQQLQKESSAPVGVLFKNHTKDVFIAAFIFAGCNAAGYLAIAFFNSYGTKVLGLPKSQVLLVSLLGSVTWLIGTIWSGLWGDQFGKVRTFAWAYVAMIVYAIPMWLLIDTRNIYLFGVAALILGLLLGATYGPQSALYAEMFPARIRLSGVSISYAIGSIFGGAFAPMIAQMLLNKTGSSLAIGGYIAFISLLSLIAVLMVPKGIEGKSLH</sequence>
<evidence type="ECO:0000256" key="1">
    <source>
        <dbReference type="ARBA" id="ARBA00004651"/>
    </source>
</evidence>
<dbReference type="GO" id="GO:0005886">
    <property type="term" value="C:plasma membrane"/>
    <property type="evidence" value="ECO:0007669"/>
    <property type="project" value="UniProtKB-SubCell"/>
</dbReference>
<dbReference type="InterPro" id="IPR020846">
    <property type="entry name" value="MFS_dom"/>
</dbReference>
<feature type="transmembrane region" description="Helical" evidence="7">
    <location>
        <begin position="196"/>
        <end position="215"/>
    </location>
</feature>
<evidence type="ECO:0000256" key="2">
    <source>
        <dbReference type="ARBA" id="ARBA00022448"/>
    </source>
</evidence>
<keyword evidence="10" id="KW-1185">Reference proteome</keyword>
<dbReference type="Pfam" id="PF07690">
    <property type="entry name" value="MFS_1"/>
    <property type="match status" value="1"/>
</dbReference>
<keyword evidence="3" id="KW-1003">Cell membrane</keyword>
<accession>A0A7G5FC48</accession>
<dbReference type="Proteomes" id="UP000515570">
    <property type="component" value="Chromosome"/>
</dbReference>
<proteinExistence type="predicted"/>
<keyword evidence="6 7" id="KW-0472">Membrane</keyword>
<gene>
    <name evidence="9" type="ORF">HW450_07310</name>
</gene>
<feature type="transmembrane region" description="Helical" evidence="7">
    <location>
        <begin position="380"/>
        <end position="401"/>
    </location>
</feature>
<reference evidence="9 10" key="1">
    <citation type="submission" date="2020-07" db="EMBL/GenBank/DDBJ databases">
        <title>non toxigenic Corynebacterium sp. nov from a clinical source.</title>
        <authorList>
            <person name="Bernier A.-M."/>
            <person name="Bernard K."/>
        </authorList>
    </citation>
    <scope>NUCLEOTIDE SEQUENCE [LARGE SCALE GENOMIC DNA]</scope>
    <source>
        <strain evidence="10">NML 93-0612</strain>
    </source>
</reference>
<evidence type="ECO:0000256" key="4">
    <source>
        <dbReference type="ARBA" id="ARBA00022692"/>
    </source>
</evidence>
<feature type="transmembrane region" description="Helical" evidence="7">
    <location>
        <begin position="120"/>
        <end position="150"/>
    </location>
</feature>
<dbReference type="InterPro" id="IPR005829">
    <property type="entry name" value="Sugar_transporter_CS"/>
</dbReference>
<dbReference type="AlphaFoldDB" id="A0A7G5FC48"/>
<dbReference type="PROSITE" id="PS50850">
    <property type="entry name" value="MFS"/>
    <property type="match status" value="1"/>
</dbReference>
<feature type="transmembrane region" description="Helical" evidence="7">
    <location>
        <begin position="250"/>
        <end position="274"/>
    </location>
</feature>
<keyword evidence="4 7" id="KW-0812">Transmembrane</keyword>
<evidence type="ECO:0000259" key="8">
    <source>
        <dbReference type="PROSITE" id="PS50850"/>
    </source>
</evidence>
<dbReference type="EMBL" id="CP059833">
    <property type="protein sequence ID" value="QMV84189.1"/>
    <property type="molecule type" value="Genomic_DNA"/>
</dbReference>
<evidence type="ECO:0000256" key="7">
    <source>
        <dbReference type="SAM" id="Phobius"/>
    </source>
</evidence>
<keyword evidence="2" id="KW-0813">Transport</keyword>
<name>A0A7G5FC48_9CORY</name>
<dbReference type="RefSeq" id="WP_182384999.1">
    <property type="nucleotide sequence ID" value="NZ_CP059833.1"/>
</dbReference>
<evidence type="ECO:0000313" key="10">
    <source>
        <dbReference type="Proteomes" id="UP000515570"/>
    </source>
</evidence>
<dbReference type="InterPro" id="IPR011701">
    <property type="entry name" value="MFS"/>
</dbReference>
<evidence type="ECO:0000256" key="6">
    <source>
        <dbReference type="ARBA" id="ARBA00023136"/>
    </source>
</evidence>
<dbReference type="InterPro" id="IPR036259">
    <property type="entry name" value="MFS_trans_sf"/>
</dbReference>
<dbReference type="GO" id="GO:0022857">
    <property type="term" value="F:transmembrane transporter activity"/>
    <property type="evidence" value="ECO:0007669"/>
    <property type="project" value="InterPro"/>
</dbReference>
<feature type="transmembrane region" description="Helical" evidence="7">
    <location>
        <begin position="95"/>
        <end position="114"/>
    </location>
</feature>
<organism evidence="9 10">
    <name type="scientific">Corynebacterium hindlerae</name>
    <dbReference type="NCBI Taxonomy" id="699041"/>
    <lineage>
        <taxon>Bacteria</taxon>
        <taxon>Bacillati</taxon>
        <taxon>Actinomycetota</taxon>
        <taxon>Actinomycetes</taxon>
        <taxon>Mycobacteriales</taxon>
        <taxon>Corynebacteriaceae</taxon>
        <taxon>Corynebacterium</taxon>
    </lineage>
</organism>
<evidence type="ECO:0000256" key="5">
    <source>
        <dbReference type="ARBA" id="ARBA00022989"/>
    </source>
</evidence>